<evidence type="ECO:0000256" key="5">
    <source>
        <dbReference type="SAM" id="MobiDB-lite"/>
    </source>
</evidence>
<comment type="caution">
    <text evidence="7">The sequence shown here is derived from an EMBL/GenBank/DDBJ whole genome shotgun (WGS) entry which is preliminary data.</text>
</comment>
<name>A0A9X1YD91_9PROT</name>
<dbReference type="InterPro" id="IPR029045">
    <property type="entry name" value="ClpP/crotonase-like_dom_sf"/>
</dbReference>
<dbReference type="AlphaFoldDB" id="A0A9X1YD91"/>
<organism evidence="7 8">
    <name type="scientific">Roseomonas acroporae</name>
    <dbReference type="NCBI Taxonomy" id="2937791"/>
    <lineage>
        <taxon>Bacteria</taxon>
        <taxon>Pseudomonadati</taxon>
        <taxon>Pseudomonadota</taxon>
        <taxon>Alphaproteobacteria</taxon>
        <taxon>Acetobacterales</taxon>
        <taxon>Roseomonadaceae</taxon>
        <taxon>Roseomonas</taxon>
    </lineage>
</organism>
<dbReference type="EMBL" id="JALPRX010000136">
    <property type="protein sequence ID" value="MCK8787645.1"/>
    <property type="molecule type" value="Genomic_DNA"/>
</dbReference>
<sequence length="485" mass="49779">MRHERFLRRLLNRPQMITPAAGAAVLGALLPGSRLDGYDEDGAPVARDPREYTQVGDMAIIPVVGELIHRGSWMDAMSGLTSYQALQDQVSTALTDPRVGSLMLDIDSPGGEAAGCLDFAEWLAGQRGAKPIWASVNQLACSAAYAIASAADRILIGQSAYAGSIGVVAYHTDLSRAMEKQGVAITYVYAGAQKIDGNPTEPLPDDVRDKWQAEVDADYSRFCAVVAANRGLSVAAVRGTEAAVFRGQDAIDAGLADTIATNEEAIMALATTTAPVGASLSAAARRGRLQAGKAKASDAAPEDDAQPEAPAEPETPPQVPPSPPVPESPPEDPAAPADDIPGGGIHPPPSPDQPVVEPARLAQAAPAGALADACATAGHPELIAGLLRRGASMTEVKADIVRAQTIAKTGQTLGMQVAAAQAIAGGCPAEVFATVAHTAKAEADGARRTDTGNRAGTPKAATGTLDPAAIYGRMNARGPRASKGH</sequence>
<dbReference type="Pfam" id="PF01343">
    <property type="entry name" value="Peptidase_S49"/>
    <property type="match status" value="1"/>
</dbReference>
<evidence type="ECO:0000313" key="7">
    <source>
        <dbReference type="EMBL" id="MCK8787645.1"/>
    </source>
</evidence>
<proteinExistence type="inferred from homology"/>
<feature type="compositionally biased region" description="Low complexity" evidence="5">
    <location>
        <begin position="289"/>
        <end position="299"/>
    </location>
</feature>
<keyword evidence="4" id="KW-0720">Serine protease</keyword>
<keyword evidence="3" id="KW-0378">Hydrolase</keyword>
<reference evidence="7" key="1">
    <citation type="submission" date="2022-04" db="EMBL/GenBank/DDBJ databases">
        <title>Roseomonas acroporae sp. nov., isolated from coral Acropora digitifera.</title>
        <authorList>
            <person name="Sun H."/>
        </authorList>
    </citation>
    <scope>NUCLEOTIDE SEQUENCE</scope>
    <source>
        <strain evidence="7">NAR14</strain>
    </source>
</reference>
<evidence type="ECO:0000256" key="1">
    <source>
        <dbReference type="ARBA" id="ARBA00008683"/>
    </source>
</evidence>
<protein>
    <submittedName>
        <fullName evidence="7">S49 family peptidase</fullName>
    </submittedName>
</protein>
<evidence type="ECO:0000259" key="6">
    <source>
        <dbReference type="Pfam" id="PF01343"/>
    </source>
</evidence>
<evidence type="ECO:0000256" key="3">
    <source>
        <dbReference type="ARBA" id="ARBA00022801"/>
    </source>
</evidence>
<keyword evidence="2" id="KW-0645">Protease</keyword>
<accession>A0A9X1YD91</accession>
<feature type="compositionally biased region" description="Pro residues" evidence="5">
    <location>
        <begin position="313"/>
        <end position="333"/>
    </location>
</feature>
<dbReference type="GO" id="GO:0006508">
    <property type="term" value="P:proteolysis"/>
    <property type="evidence" value="ECO:0007669"/>
    <property type="project" value="UniProtKB-KW"/>
</dbReference>
<dbReference type="SUPFAM" id="SSF52096">
    <property type="entry name" value="ClpP/crotonase"/>
    <property type="match status" value="1"/>
</dbReference>
<feature type="domain" description="Peptidase S49" evidence="6">
    <location>
        <begin position="128"/>
        <end position="271"/>
    </location>
</feature>
<dbReference type="GO" id="GO:0008236">
    <property type="term" value="F:serine-type peptidase activity"/>
    <property type="evidence" value="ECO:0007669"/>
    <property type="project" value="UniProtKB-KW"/>
</dbReference>
<dbReference type="PANTHER" id="PTHR33209">
    <property type="entry name" value="PROTEASE 4"/>
    <property type="match status" value="1"/>
</dbReference>
<dbReference type="CDD" id="cd07022">
    <property type="entry name" value="S49_Sppa_36K_type"/>
    <property type="match status" value="1"/>
</dbReference>
<dbReference type="Gene3D" id="3.90.226.10">
    <property type="entry name" value="2-enoyl-CoA Hydratase, Chain A, domain 1"/>
    <property type="match status" value="1"/>
</dbReference>
<gene>
    <name evidence="7" type="ORF">M0638_25080</name>
</gene>
<evidence type="ECO:0000313" key="8">
    <source>
        <dbReference type="Proteomes" id="UP001139516"/>
    </source>
</evidence>
<dbReference type="InterPro" id="IPR002142">
    <property type="entry name" value="Peptidase_S49"/>
</dbReference>
<dbReference type="Proteomes" id="UP001139516">
    <property type="component" value="Unassembled WGS sequence"/>
</dbReference>
<evidence type="ECO:0000256" key="2">
    <source>
        <dbReference type="ARBA" id="ARBA00022670"/>
    </source>
</evidence>
<dbReference type="Gene3D" id="6.20.330.10">
    <property type="match status" value="1"/>
</dbReference>
<comment type="similarity">
    <text evidence="1">Belongs to the peptidase S49 family.</text>
</comment>
<feature type="region of interest" description="Disordered" evidence="5">
    <location>
        <begin position="289"/>
        <end position="356"/>
    </location>
</feature>
<evidence type="ECO:0000256" key="4">
    <source>
        <dbReference type="ARBA" id="ARBA00022825"/>
    </source>
</evidence>
<dbReference type="RefSeq" id="WP_248669695.1">
    <property type="nucleotide sequence ID" value="NZ_JALPRX010000136.1"/>
</dbReference>
<keyword evidence="8" id="KW-1185">Reference proteome</keyword>
<dbReference type="PANTHER" id="PTHR33209:SF1">
    <property type="entry name" value="PEPTIDASE S49 DOMAIN-CONTAINING PROTEIN"/>
    <property type="match status" value="1"/>
</dbReference>
<dbReference type="InterPro" id="IPR033855">
    <property type="entry name" value="Protein_C"/>
</dbReference>
<feature type="region of interest" description="Disordered" evidence="5">
    <location>
        <begin position="443"/>
        <end position="464"/>
    </location>
</feature>